<dbReference type="InterPro" id="IPR003439">
    <property type="entry name" value="ABC_transporter-like_ATP-bd"/>
</dbReference>
<dbReference type="Pfam" id="PF09383">
    <property type="entry name" value="NIL"/>
    <property type="match status" value="1"/>
</dbReference>
<keyword evidence="4" id="KW-0547">Nucleotide-binding</keyword>
<dbReference type="InterPro" id="IPR018449">
    <property type="entry name" value="NIL_domain"/>
</dbReference>
<protein>
    <submittedName>
        <fullName evidence="11">D-methionine transport system ATP-binding protein</fullName>
    </submittedName>
    <submittedName>
        <fullName evidence="10">Methionine import ATP-binding protein MetN</fullName>
        <ecNumber evidence="10">3.6.3.-</ecNumber>
    </submittedName>
</protein>
<dbReference type="OrthoDB" id="9804199at2"/>
<dbReference type="GO" id="GO:0006865">
    <property type="term" value="P:amino acid transport"/>
    <property type="evidence" value="ECO:0007669"/>
    <property type="project" value="UniProtKB-KW"/>
</dbReference>
<dbReference type="EC" id="3.6.3.-" evidence="10"/>
<dbReference type="Gene3D" id="3.40.50.300">
    <property type="entry name" value="P-loop containing nucleotide triphosphate hydrolases"/>
    <property type="match status" value="1"/>
</dbReference>
<dbReference type="CDD" id="cd03258">
    <property type="entry name" value="ABC_MetN_methionine_transporter"/>
    <property type="match status" value="1"/>
</dbReference>
<feature type="domain" description="ABC transporter" evidence="9">
    <location>
        <begin position="8"/>
        <end position="247"/>
    </location>
</feature>
<dbReference type="Gene3D" id="3.30.70.260">
    <property type="match status" value="1"/>
</dbReference>
<reference evidence="13" key="3">
    <citation type="submission" date="2016-11" db="EMBL/GenBank/DDBJ databases">
        <authorList>
            <person name="Jaros S."/>
            <person name="Januszkiewicz K."/>
            <person name="Wedrychowicz H."/>
        </authorList>
    </citation>
    <scope>NUCLEOTIDE SEQUENCE [LARGE SCALE GENOMIC DNA]</scope>
    <source>
        <strain evidence="13">DSM 1682</strain>
    </source>
</reference>
<keyword evidence="8" id="KW-0472">Membrane</keyword>
<dbReference type="InterPro" id="IPR041701">
    <property type="entry name" value="MetN_ABC"/>
</dbReference>
<dbReference type="PANTHER" id="PTHR43166:SF30">
    <property type="entry name" value="METHIONINE IMPORT ATP-BINDING PROTEIN METN"/>
    <property type="match status" value="1"/>
</dbReference>
<dbReference type="EMBL" id="CP014223">
    <property type="protein sequence ID" value="AMJ42452.1"/>
    <property type="molecule type" value="Genomic_DNA"/>
</dbReference>
<dbReference type="SMART" id="SM00382">
    <property type="entry name" value="AAA"/>
    <property type="match status" value="1"/>
</dbReference>
<dbReference type="FunFam" id="3.40.50.300:FF:000056">
    <property type="entry name" value="Cell division ATP-binding protein FtsE"/>
    <property type="match status" value="1"/>
</dbReference>
<dbReference type="GO" id="GO:0016887">
    <property type="term" value="F:ATP hydrolysis activity"/>
    <property type="evidence" value="ECO:0007669"/>
    <property type="project" value="InterPro"/>
</dbReference>
<sequence>MEKKEIMIRLEGVSKSFPQKRGSLEVLKDVDLEIAKGEVFGIIGMSGAGKSTLVRCINLLERPTSGRVYLDGQELTCLAEKDLRQQRHSMGMIFQQFHLLMQRTALENVCFPLEISGVSKEKAKARAVELLELVGLGERLGAYPSQLSGGQKQRVAIARALATEPKVLLCDEATSALDPNTTAGVLRLLKDINERLGITIVVITHEMSVIQEICNRVAIIDGGQIAEMGGVEEIFRAPKTKAGRELVYHEGKNREAIEGPIANCYRVVFRGGISGEPILGNMMLECNAVANILSGNTRMLDGRVYGQMMIQLPDDKEIREKMLAYLKERDVEIEEVQYV</sequence>
<evidence type="ECO:0000256" key="2">
    <source>
        <dbReference type="ARBA" id="ARBA00022448"/>
    </source>
</evidence>
<keyword evidence="12" id="KW-1185">Reference proteome</keyword>
<dbReference type="InterPro" id="IPR003593">
    <property type="entry name" value="AAA+_ATPase"/>
</dbReference>
<dbReference type="SUPFAM" id="SSF55021">
    <property type="entry name" value="ACT-like"/>
    <property type="match status" value="1"/>
</dbReference>
<reference evidence="12" key="2">
    <citation type="submission" date="2016-01" db="EMBL/GenBank/DDBJ databases">
        <authorList>
            <person name="Poehlein A."/>
            <person name="Schlien K."/>
            <person name="Gottschalk G."/>
            <person name="Buckel W."/>
            <person name="Daniel R."/>
        </authorList>
    </citation>
    <scope>NUCLEOTIDE SEQUENCE [LARGE SCALE GENOMIC DNA]</scope>
    <source>
        <strain evidence="12">X2</strain>
    </source>
</reference>
<dbReference type="SUPFAM" id="SSF52540">
    <property type="entry name" value="P-loop containing nucleoside triphosphate hydrolases"/>
    <property type="match status" value="1"/>
</dbReference>
<dbReference type="PROSITE" id="PS50893">
    <property type="entry name" value="ABC_TRANSPORTER_2"/>
    <property type="match status" value="1"/>
</dbReference>
<evidence type="ECO:0000259" key="9">
    <source>
        <dbReference type="PROSITE" id="PS50893"/>
    </source>
</evidence>
<dbReference type="Proteomes" id="UP000184204">
    <property type="component" value="Unassembled WGS sequence"/>
</dbReference>
<dbReference type="InterPro" id="IPR045865">
    <property type="entry name" value="ACT-like_dom_sf"/>
</dbReference>
<keyword evidence="2" id="KW-0813">Transport</keyword>
<gene>
    <name evidence="10" type="primary">metN_3</name>
    <name evidence="10" type="ORF">CPRO_29220</name>
    <name evidence="11" type="ORF">SAMN02745151_00465</name>
</gene>
<evidence type="ECO:0000256" key="5">
    <source>
        <dbReference type="ARBA" id="ARBA00022840"/>
    </source>
</evidence>
<dbReference type="GO" id="GO:0005524">
    <property type="term" value="F:ATP binding"/>
    <property type="evidence" value="ECO:0007669"/>
    <property type="project" value="UniProtKB-KW"/>
</dbReference>
<dbReference type="PROSITE" id="PS00211">
    <property type="entry name" value="ABC_TRANSPORTER_1"/>
    <property type="match status" value="1"/>
</dbReference>
<dbReference type="Pfam" id="PF00005">
    <property type="entry name" value="ABC_tran"/>
    <property type="match status" value="1"/>
</dbReference>
<reference evidence="11" key="4">
    <citation type="submission" date="2016-11" db="EMBL/GenBank/DDBJ databases">
        <authorList>
            <person name="Varghese N."/>
            <person name="Submissions S."/>
        </authorList>
    </citation>
    <scope>NUCLEOTIDE SEQUENCE</scope>
    <source>
        <strain evidence="11">DSM 1682</strain>
    </source>
</reference>
<keyword evidence="7" id="KW-0029">Amino-acid transport</keyword>
<evidence type="ECO:0000256" key="1">
    <source>
        <dbReference type="ARBA" id="ARBA00005417"/>
    </source>
</evidence>
<evidence type="ECO:0000313" key="10">
    <source>
        <dbReference type="EMBL" id="AMJ42452.1"/>
    </source>
</evidence>
<keyword evidence="10" id="KW-0378">Hydrolase</keyword>
<keyword evidence="6" id="KW-1278">Translocase</keyword>
<dbReference type="InterPro" id="IPR017871">
    <property type="entry name" value="ABC_transporter-like_CS"/>
</dbReference>
<dbReference type="Proteomes" id="UP000068026">
    <property type="component" value="Chromosome"/>
</dbReference>
<dbReference type="RefSeq" id="WP_066053292.1">
    <property type="nucleotide sequence ID" value="NZ_CP014223.1"/>
</dbReference>
<evidence type="ECO:0000313" key="11">
    <source>
        <dbReference type="EMBL" id="SHE34178.1"/>
    </source>
</evidence>
<evidence type="ECO:0000313" key="12">
    <source>
        <dbReference type="Proteomes" id="UP000068026"/>
    </source>
</evidence>
<evidence type="ECO:0000256" key="4">
    <source>
        <dbReference type="ARBA" id="ARBA00022741"/>
    </source>
</evidence>
<accession>A0A0X8VBB1</accession>
<dbReference type="EMBL" id="FQUA01000001">
    <property type="protein sequence ID" value="SHE34178.1"/>
    <property type="molecule type" value="Genomic_DNA"/>
</dbReference>
<evidence type="ECO:0000313" key="13">
    <source>
        <dbReference type="Proteomes" id="UP000184204"/>
    </source>
</evidence>
<dbReference type="InterPro" id="IPR027417">
    <property type="entry name" value="P-loop_NTPase"/>
</dbReference>
<name>A0A0X8VBB1_ANAPI</name>
<dbReference type="InterPro" id="IPR050086">
    <property type="entry name" value="MetN_ABC_transporter-like"/>
</dbReference>
<evidence type="ECO:0000256" key="3">
    <source>
        <dbReference type="ARBA" id="ARBA00022475"/>
    </source>
</evidence>
<keyword evidence="5 11" id="KW-0067">ATP-binding</keyword>
<keyword evidence="3" id="KW-1003">Cell membrane</keyword>
<dbReference type="KEGG" id="cpro:CPRO_29220"/>
<evidence type="ECO:0000256" key="6">
    <source>
        <dbReference type="ARBA" id="ARBA00022967"/>
    </source>
</evidence>
<evidence type="ECO:0000256" key="7">
    <source>
        <dbReference type="ARBA" id="ARBA00022970"/>
    </source>
</evidence>
<dbReference type="PANTHER" id="PTHR43166">
    <property type="entry name" value="AMINO ACID IMPORT ATP-BINDING PROTEIN"/>
    <property type="match status" value="1"/>
</dbReference>
<reference evidence="10 12" key="1">
    <citation type="journal article" date="2016" name="Genome Announc.">
        <title>Complete Genome Sequence of the Amino Acid-Fermenting Clostridium propionicum X2 (DSM 1682).</title>
        <authorList>
            <person name="Poehlein A."/>
            <person name="Schlien K."/>
            <person name="Chowdhury N.P."/>
            <person name="Gottschalk G."/>
            <person name="Buckel W."/>
            <person name="Daniel R."/>
        </authorList>
    </citation>
    <scope>NUCLEOTIDE SEQUENCE [LARGE SCALE GENOMIC DNA]</scope>
    <source>
        <strain evidence="10 12">X2</strain>
    </source>
</reference>
<dbReference type="SMART" id="SM00930">
    <property type="entry name" value="NIL"/>
    <property type="match status" value="1"/>
</dbReference>
<evidence type="ECO:0000256" key="8">
    <source>
        <dbReference type="ARBA" id="ARBA00023136"/>
    </source>
</evidence>
<proteinExistence type="inferred from homology"/>
<comment type="similarity">
    <text evidence="1">Belongs to the ABC transporter superfamily.</text>
</comment>
<dbReference type="AlphaFoldDB" id="A0A0X8VBB1"/>
<organism evidence="11 13">
    <name type="scientific">Anaerotignum propionicum DSM 1682</name>
    <dbReference type="NCBI Taxonomy" id="991789"/>
    <lineage>
        <taxon>Bacteria</taxon>
        <taxon>Bacillati</taxon>
        <taxon>Bacillota</taxon>
        <taxon>Clostridia</taxon>
        <taxon>Lachnospirales</taxon>
        <taxon>Anaerotignaceae</taxon>
        <taxon>Anaerotignum</taxon>
    </lineage>
</organism>
<dbReference type="GO" id="GO:0005886">
    <property type="term" value="C:plasma membrane"/>
    <property type="evidence" value="ECO:0007669"/>
    <property type="project" value="UniProtKB-ARBA"/>
</dbReference>